<dbReference type="Pfam" id="PF00106">
    <property type="entry name" value="adh_short"/>
    <property type="match status" value="1"/>
</dbReference>
<comment type="similarity">
    <text evidence="1 4">Belongs to the short-chain dehydrogenases/reductases (SDR) family.</text>
</comment>
<evidence type="ECO:0000256" key="2">
    <source>
        <dbReference type="ARBA" id="ARBA00022857"/>
    </source>
</evidence>
<name>A0ABY5ZC32_9ACTN</name>
<dbReference type="Proteomes" id="UP001058271">
    <property type="component" value="Chromosome"/>
</dbReference>
<organism evidence="5 6">
    <name type="scientific">Dactylosporangium roseum</name>
    <dbReference type="NCBI Taxonomy" id="47989"/>
    <lineage>
        <taxon>Bacteria</taxon>
        <taxon>Bacillati</taxon>
        <taxon>Actinomycetota</taxon>
        <taxon>Actinomycetes</taxon>
        <taxon>Micromonosporales</taxon>
        <taxon>Micromonosporaceae</taxon>
        <taxon>Dactylosporangium</taxon>
    </lineage>
</organism>
<sequence length="236" mass="24848">MTPPPAARVAVVTGGNRGLGLQIVRRLAGAGLRVVLGSRSAEAGERAAETLGPLRGRVDVRPLDIADRGSVVGLVRWLHRTHGRCDVLVNNAAVALDGTQDALGADLGIVRRSMEVNLLGAWRLTQALVPAMRARRYGRIVNLSSGVAQFEQLSTGIPAYRISKAALNALTVILADELRHDGILVNACCPGFVRTEMGGAGGADPAGAADTPAWLATLGDDGPTGGFWRHRERISW</sequence>
<keyword evidence="3" id="KW-0560">Oxidoreductase</keyword>
<dbReference type="EMBL" id="CP073721">
    <property type="protein sequence ID" value="UWZ39422.1"/>
    <property type="molecule type" value="Genomic_DNA"/>
</dbReference>
<dbReference type="PRINTS" id="PR00081">
    <property type="entry name" value="GDHRDH"/>
</dbReference>
<dbReference type="RefSeq" id="WP_260728826.1">
    <property type="nucleotide sequence ID" value="NZ_BAAABS010000089.1"/>
</dbReference>
<gene>
    <name evidence="5" type="ORF">Drose_14970</name>
</gene>
<dbReference type="Gene3D" id="3.40.50.720">
    <property type="entry name" value="NAD(P)-binding Rossmann-like Domain"/>
    <property type="match status" value="1"/>
</dbReference>
<evidence type="ECO:0000256" key="1">
    <source>
        <dbReference type="ARBA" id="ARBA00006484"/>
    </source>
</evidence>
<keyword evidence="6" id="KW-1185">Reference proteome</keyword>
<dbReference type="InterPro" id="IPR036291">
    <property type="entry name" value="NAD(P)-bd_dom_sf"/>
</dbReference>
<accession>A0ABY5ZC32</accession>
<proteinExistence type="inferred from homology"/>
<reference evidence="5" key="1">
    <citation type="submission" date="2021-04" db="EMBL/GenBank/DDBJ databases">
        <title>Biosynthetic gene clusters of Dactylosporangioum roseum.</title>
        <authorList>
            <person name="Hartkoorn R.C."/>
            <person name="Beaudoing E."/>
            <person name="Hot D."/>
            <person name="Moureu S."/>
        </authorList>
    </citation>
    <scope>NUCLEOTIDE SEQUENCE</scope>
    <source>
        <strain evidence="5">NRRL B-16295</strain>
    </source>
</reference>
<dbReference type="SUPFAM" id="SSF51735">
    <property type="entry name" value="NAD(P)-binding Rossmann-fold domains"/>
    <property type="match status" value="1"/>
</dbReference>
<dbReference type="PRINTS" id="PR00080">
    <property type="entry name" value="SDRFAMILY"/>
</dbReference>
<keyword evidence="2" id="KW-0521">NADP</keyword>
<evidence type="ECO:0000313" key="5">
    <source>
        <dbReference type="EMBL" id="UWZ39422.1"/>
    </source>
</evidence>
<dbReference type="PANTHER" id="PTHR43963:SF6">
    <property type="entry name" value="CHAIN DEHYDROGENASE FAMILY PROTEIN, PUTATIVE (AFU_ORTHOLOGUE AFUA_3G15350)-RELATED"/>
    <property type="match status" value="1"/>
</dbReference>
<evidence type="ECO:0000256" key="4">
    <source>
        <dbReference type="RuleBase" id="RU000363"/>
    </source>
</evidence>
<evidence type="ECO:0000256" key="3">
    <source>
        <dbReference type="ARBA" id="ARBA00023002"/>
    </source>
</evidence>
<evidence type="ECO:0000313" key="6">
    <source>
        <dbReference type="Proteomes" id="UP001058271"/>
    </source>
</evidence>
<dbReference type="InterPro" id="IPR002347">
    <property type="entry name" value="SDR_fam"/>
</dbReference>
<protein>
    <submittedName>
        <fullName evidence="5">SDR family NAD(P)-dependent oxidoreductase</fullName>
    </submittedName>
</protein>
<dbReference type="PANTHER" id="PTHR43963">
    <property type="entry name" value="CARBONYL REDUCTASE 1-RELATED"/>
    <property type="match status" value="1"/>
</dbReference>